<dbReference type="GO" id="GO:0006302">
    <property type="term" value="P:double-strand break repair"/>
    <property type="evidence" value="ECO:0007669"/>
    <property type="project" value="TreeGrafter"/>
</dbReference>
<dbReference type="InterPro" id="IPR003959">
    <property type="entry name" value="ATPase_AAA_core"/>
</dbReference>
<dbReference type="GO" id="GO:0000731">
    <property type="term" value="P:DNA synthesis involved in DNA repair"/>
    <property type="evidence" value="ECO:0007669"/>
    <property type="project" value="TreeGrafter"/>
</dbReference>
<dbReference type="Pfam" id="PF13304">
    <property type="entry name" value="AAA_21"/>
    <property type="match status" value="1"/>
</dbReference>
<evidence type="ECO:0000259" key="1">
    <source>
        <dbReference type="Pfam" id="PF13304"/>
    </source>
</evidence>
<reference evidence="2" key="1">
    <citation type="submission" date="2020-05" db="EMBL/GenBank/DDBJ databases">
        <title>Chitinophaga laudate sp. nov., isolated from a tropical peat swamp.</title>
        <authorList>
            <person name="Goh C.B.S."/>
            <person name="Lee M.S."/>
            <person name="Parimannan S."/>
            <person name="Pasbakhsh P."/>
            <person name="Yule C.M."/>
            <person name="Rajandas H."/>
            <person name="Loke S."/>
            <person name="Croft L."/>
            <person name="Tan J.B.L."/>
        </authorList>
    </citation>
    <scope>NUCLEOTIDE SEQUENCE</scope>
    <source>
        <strain evidence="2">Mgbs1</strain>
    </source>
</reference>
<dbReference type="GO" id="GO:0016887">
    <property type="term" value="F:ATP hydrolysis activity"/>
    <property type="evidence" value="ECO:0007669"/>
    <property type="project" value="InterPro"/>
</dbReference>
<proteinExistence type="predicted"/>
<gene>
    <name evidence="2" type="ORF">ECE50_004900</name>
</gene>
<dbReference type="InterPro" id="IPR027417">
    <property type="entry name" value="P-loop_NTPase"/>
</dbReference>
<dbReference type="PIRSF" id="PIRSF029347">
    <property type="entry name" value="RecF"/>
    <property type="match status" value="1"/>
</dbReference>
<dbReference type="PANTHER" id="PTHR32182:SF22">
    <property type="entry name" value="ATP-DEPENDENT ENDONUCLEASE, OLD FAMILY-RELATED"/>
    <property type="match status" value="1"/>
</dbReference>
<name>A0A3S1CME1_9BACT</name>
<organism evidence="2 3">
    <name type="scientific">Chitinophaga solisilvae</name>
    <dbReference type="NCBI Taxonomy" id="1233460"/>
    <lineage>
        <taxon>Bacteria</taxon>
        <taxon>Pseudomonadati</taxon>
        <taxon>Bacteroidota</taxon>
        <taxon>Chitinophagia</taxon>
        <taxon>Chitinophagales</taxon>
        <taxon>Chitinophagaceae</taxon>
        <taxon>Chitinophaga</taxon>
    </lineage>
</organism>
<accession>A0A3S1CME1</accession>
<keyword evidence="3" id="KW-1185">Reference proteome</keyword>
<sequence length="391" mass="44483">MNITQVILSNWKNFKSVNISLADRVFIVGANAAGKSNFLDVFRFLRDIVKQAGGLQNAVQIRGGISKIRSLAARRDPVVSIEIHLGKVSERNTEPRWKYILKLKSTGGGIIEKGVQIVEERVYDGTADKWILNRKNNDSGEDSETLRFTHLEQPTSNQKFREIYHFLQETQYLHVVPQLIRDSDSYLLAANKEDFYGRNLLERMGRTTKKTRDSYLKKINEVLKLAVPQLENVNFVQDKNGVPHLEAVYKHWRPNAGKQQEDQFSDGTLRLIGFMWALLDGQETILLEEPELYLNVEIVKLLPEFIYKMQRRRGKIRQVIISTHSYDMLNGEGIGAEEALVLIPGTEGTEIKMAKDLPPIVNRLEAGATIAESIVPMVAPRMVQGMLNLKD</sequence>
<feature type="domain" description="ATPase AAA-type core" evidence="1">
    <location>
        <begin position="26"/>
        <end position="326"/>
    </location>
</feature>
<dbReference type="PANTHER" id="PTHR32182">
    <property type="entry name" value="DNA REPLICATION AND REPAIR PROTEIN RECF"/>
    <property type="match status" value="1"/>
</dbReference>
<evidence type="ECO:0000313" key="3">
    <source>
        <dbReference type="Proteomes" id="UP000281028"/>
    </source>
</evidence>
<protein>
    <submittedName>
        <fullName evidence="2">AAA family ATPase</fullName>
    </submittedName>
</protein>
<comment type="caution">
    <text evidence="2">The sequence shown here is derived from an EMBL/GenBank/DDBJ whole genome shotgun (WGS) entry which is preliminary data.</text>
</comment>
<dbReference type="GO" id="GO:0005524">
    <property type="term" value="F:ATP binding"/>
    <property type="evidence" value="ECO:0007669"/>
    <property type="project" value="InterPro"/>
</dbReference>
<dbReference type="OrthoDB" id="9805802at2"/>
<dbReference type="Gene3D" id="3.40.50.300">
    <property type="entry name" value="P-loop containing nucleotide triphosphate hydrolases"/>
    <property type="match status" value="1"/>
</dbReference>
<dbReference type="Proteomes" id="UP000281028">
    <property type="component" value="Unassembled WGS sequence"/>
</dbReference>
<dbReference type="SUPFAM" id="SSF52540">
    <property type="entry name" value="P-loop containing nucleoside triphosphate hydrolases"/>
    <property type="match status" value="1"/>
</dbReference>
<dbReference type="EMBL" id="RIAR02000001">
    <property type="protein sequence ID" value="NSL86155.1"/>
    <property type="molecule type" value="Genomic_DNA"/>
</dbReference>
<dbReference type="InterPro" id="IPR014555">
    <property type="entry name" value="RecF-like"/>
</dbReference>
<dbReference type="AlphaFoldDB" id="A0A3S1CME1"/>
<evidence type="ECO:0000313" key="2">
    <source>
        <dbReference type="EMBL" id="NSL86155.1"/>
    </source>
</evidence>